<keyword evidence="3" id="KW-1185">Reference proteome</keyword>
<gene>
    <name evidence="2" type="ORF">H072_7177</name>
</gene>
<reference evidence="3" key="2">
    <citation type="submission" date="2013-04" db="EMBL/GenBank/DDBJ databases">
        <title>Genomic mechanisms accounting for the adaptation to parasitism in nematode-trapping fungi.</title>
        <authorList>
            <person name="Ahren D.G."/>
        </authorList>
    </citation>
    <scope>NUCLEOTIDE SEQUENCE [LARGE SCALE GENOMIC DNA]</scope>
    <source>
        <strain evidence="3">CBS 200.50</strain>
    </source>
</reference>
<dbReference type="HOGENOM" id="CLU_2073054_0_0_1"/>
<feature type="chain" id="PRO_5004561595" evidence="1">
    <location>
        <begin position="23"/>
        <end position="118"/>
    </location>
</feature>
<organism evidence="2 3">
    <name type="scientific">Dactylellina haptotyla (strain CBS 200.50)</name>
    <name type="common">Nematode-trapping fungus</name>
    <name type="synonym">Monacrosporium haptotylum</name>
    <dbReference type="NCBI Taxonomy" id="1284197"/>
    <lineage>
        <taxon>Eukaryota</taxon>
        <taxon>Fungi</taxon>
        <taxon>Dikarya</taxon>
        <taxon>Ascomycota</taxon>
        <taxon>Pezizomycotina</taxon>
        <taxon>Orbiliomycetes</taxon>
        <taxon>Orbiliales</taxon>
        <taxon>Orbiliaceae</taxon>
        <taxon>Dactylellina</taxon>
    </lineage>
</organism>
<protein>
    <submittedName>
        <fullName evidence="2">Uncharacterized protein</fullName>
    </submittedName>
</protein>
<dbReference type="EMBL" id="AQGS01000496">
    <property type="protein sequence ID" value="EPS39052.1"/>
    <property type="molecule type" value="Genomic_DNA"/>
</dbReference>
<name>S8BUR9_DACHA</name>
<proteinExistence type="predicted"/>
<dbReference type="AlphaFoldDB" id="S8BUR9"/>
<feature type="signal peptide" evidence="1">
    <location>
        <begin position="1"/>
        <end position="22"/>
    </location>
</feature>
<reference evidence="2 3" key="1">
    <citation type="journal article" date="2013" name="PLoS Genet.">
        <title>Genomic mechanisms accounting for the adaptation to parasitism in nematode-trapping fungi.</title>
        <authorList>
            <person name="Meerupati T."/>
            <person name="Andersson K.M."/>
            <person name="Friman E."/>
            <person name="Kumar D."/>
            <person name="Tunlid A."/>
            <person name="Ahren D."/>
        </authorList>
    </citation>
    <scope>NUCLEOTIDE SEQUENCE [LARGE SCALE GENOMIC DNA]</scope>
    <source>
        <strain evidence="2 3">CBS 200.50</strain>
    </source>
</reference>
<sequence length="118" mass="12686">MKFSHFFSTVFILATSVSGITAQIRGSGNQTGAQVRQDWFKFAAPGLPANRRKVFENLQQKDWDTLADLASKGRAGDKTAVAKVGNAWKDLYAGKAPDFANLSAVLPPGDDGKLRMGA</sequence>
<evidence type="ECO:0000313" key="3">
    <source>
        <dbReference type="Proteomes" id="UP000015100"/>
    </source>
</evidence>
<evidence type="ECO:0000313" key="2">
    <source>
        <dbReference type="EMBL" id="EPS39052.1"/>
    </source>
</evidence>
<dbReference type="Proteomes" id="UP000015100">
    <property type="component" value="Unassembled WGS sequence"/>
</dbReference>
<keyword evidence="1" id="KW-0732">Signal</keyword>
<comment type="caution">
    <text evidence="2">The sequence shown here is derived from an EMBL/GenBank/DDBJ whole genome shotgun (WGS) entry which is preliminary data.</text>
</comment>
<accession>S8BUR9</accession>
<evidence type="ECO:0000256" key="1">
    <source>
        <dbReference type="SAM" id="SignalP"/>
    </source>
</evidence>